<sequence>MKTIAIPVFGNRISPRLDYTVSMQLITIENGSIKDRETIKLIAHSSLEKINMLIELHPDVIICDGVSKLSYDKLINHDIAVFPWVHGEVDTIIKKYLEGKLRRSNIQDQPGTKTEDNTF</sequence>
<proteinExistence type="predicted"/>
<dbReference type="InterPro" id="IPR036105">
    <property type="entry name" value="DiNase_FeMo-co_biosyn_sf"/>
</dbReference>
<accession>A0A3B1B9K9</accession>
<dbReference type="EMBL" id="UOGD01000004">
    <property type="protein sequence ID" value="VAX14986.1"/>
    <property type="molecule type" value="Genomic_DNA"/>
</dbReference>
<protein>
    <recommendedName>
        <fullName evidence="2">Dinitrogenase iron-molybdenum cofactor biosynthesis domain-containing protein</fullName>
    </recommendedName>
</protein>
<dbReference type="SUPFAM" id="SSF53146">
    <property type="entry name" value="Nitrogenase accessory factor-like"/>
    <property type="match status" value="1"/>
</dbReference>
<name>A0A3B1B9K9_9ZZZZ</name>
<reference evidence="1" key="1">
    <citation type="submission" date="2018-06" db="EMBL/GenBank/DDBJ databases">
        <authorList>
            <person name="Zhirakovskaya E."/>
        </authorList>
    </citation>
    <scope>NUCLEOTIDE SEQUENCE</scope>
</reference>
<evidence type="ECO:0000313" key="1">
    <source>
        <dbReference type="EMBL" id="VAX14986.1"/>
    </source>
</evidence>
<organism evidence="1">
    <name type="scientific">hydrothermal vent metagenome</name>
    <dbReference type="NCBI Taxonomy" id="652676"/>
    <lineage>
        <taxon>unclassified sequences</taxon>
        <taxon>metagenomes</taxon>
        <taxon>ecological metagenomes</taxon>
    </lineage>
</organism>
<dbReference type="AlphaFoldDB" id="A0A3B1B9K9"/>
<dbReference type="Gene3D" id="3.30.420.130">
    <property type="entry name" value="Dinitrogenase iron-molybdenum cofactor biosynthesis domain"/>
    <property type="match status" value="1"/>
</dbReference>
<gene>
    <name evidence="1" type="ORF">MNBD_IGNAVI01-1243</name>
</gene>
<evidence type="ECO:0008006" key="2">
    <source>
        <dbReference type="Google" id="ProtNLM"/>
    </source>
</evidence>